<dbReference type="AlphaFoldDB" id="A0A0V0QXM6"/>
<comment type="caution">
    <text evidence="4">The sequence shown here is derived from an EMBL/GenBank/DDBJ whole genome shotgun (WGS) entry which is preliminary data.</text>
</comment>
<evidence type="ECO:0000259" key="3">
    <source>
        <dbReference type="Pfam" id="PF05057"/>
    </source>
</evidence>
<dbReference type="InParanoid" id="A0A0V0QXM6"/>
<evidence type="ECO:0000256" key="1">
    <source>
        <dbReference type="ARBA" id="ARBA00007949"/>
    </source>
</evidence>
<dbReference type="Proteomes" id="UP000054937">
    <property type="component" value="Unassembled WGS sequence"/>
</dbReference>
<comment type="similarity">
    <text evidence="1">Belongs to the FAM135 family.</text>
</comment>
<dbReference type="SUPFAM" id="SSF53474">
    <property type="entry name" value="alpha/beta-Hydrolases"/>
    <property type="match status" value="1"/>
</dbReference>
<reference evidence="4 5" key="1">
    <citation type="journal article" date="2015" name="Sci. Rep.">
        <title>Genome of the facultative scuticociliatosis pathogen Pseudocohnilembus persalinus provides insight into its virulence through horizontal gene transfer.</title>
        <authorList>
            <person name="Xiong J."/>
            <person name="Wang G."/>
            <person name="Cheng J."/>
            <person name="Tian M."/>
            <person name="Pan X."/>
            <person name="Warren A."/>
            <person name="Jiang C."/>
            <person name="Yuan D."/>
            <person name="Miao W."/>
        </authorList>
    </citation>
    <scope>NUCLEOTIDE SEQUENCE [LARGE SCALE GENOMIC DNA]</scope>
    <source>
        <strain evidence="4">36N120E</strain>
    </source>
</reference>
<evidence type="ECO:0000256" key="2">
    <source>
        <dbReference type="SAM" id="MobiDB-lite"/>
    </source>
</evidence>
<dbReference type="InterPro" id="IPR044294">
    <property type="entry name" value="Lipase-like"/>
</dbReference>
<evidence type="ECO:0000313" key="5">
    <source>
        <dbReference type="Proteomes" id="UP000054937"/>
    </source>
</evidence>
<gene>
    <name evidence="4" type="ORF">PPERSA_07194</name>
</gene>
<dbReference type="InterPro" id="IPR007751">
    <property type="entry name" value="DUF676_lipase-like"/>
</dbReference>
<sequence>MSIRSVLDIVIHVENFRNIDLYYQGIYFLRFKIYYEENGKVPQNQKNQLVYEQHCPDKSRLLSTCKYKIKEAFNGIHEFIPALFEDQNFCVANIMFHTLLLDYRFRVCQMQLSEFAQVKQEDRMALIEGGLKLNQNQQKDDKASMYNYIRKQFKNIDYQQMYQIFVESLKKAYEQLYNHYNFISQKCILDKQKKAFKKYLQPPMKLIIPEYVTQDNVRSVSLDKDFNAKISEKFRTKEPEAITHALLNEANLISGQLFQLWHKYLDLFKISPRFCSAVLQYNYQKITKSKYQQYIQQENKEDKEKLLTQPKHIFEQRIKTSKKMREIIQKQDKFNNYENNIEFLGFYPQAEIAPIVFEEYTPAPDSPQPNEENIIDNETENNDDVDNGYYRGIHLFILVHGLQGNSFDMKLMKNYLNYLHPESMFLCSSINEESTEGDIEEMGQKLASEVTNFIFDNCPGNTLGRISFIGHSLGGLIIRSALRFLDEFKDKMYTFLTLSSLHLGYIYNSSKIIDAGIWFLKRWKKSLCLQQLSLSEKPNFKDCFLYKLSQSQCLNWFKNIVLLSSQQDQYSPFESARIEIGEAAKQDAQNGAYYMEMAENILKDIPASSLFRMEVNFNITDRNIDSFIGRAAHIQFLESTPLIRLIVHNYEQFFN</sequence>
<keyword evidence="5" id="KW-1185">Reference proteome</keyword>
<dbReference type="Pfam" id="PF12394">
    <property type="entry name" value="DUF3657"/>
    <property type="match status" value="1"/>
</dbReference>
<dbReference type="InterPro" id="IPR029058">
    <property type="entry name" value="AB_hydrolase_fold"/>
</dbReference>
<dbReference type="FunFam" id="3.40.50.1820:FF:000343">
    <property type="entry name" value="Uncharacterized protein"/>
    <property type="match status" value="1"/>
</dbReference>
<dbReference type="PANTHER" id="PTHR12482:SF5">
    <property type="entry name" value="DUF676 DOMAIN-CONTAINING PROTEIN"/>
    <property type="match status" value="1"/>
</dbReference>
<dbReference type="Gene3D" id="3.40.50.1820">
    <property type="entry name" value="alpha/beta hydrolase"/>
    <property type="match status" value="1"/>
</dbReference>
<accession>A0A0V0QXM6</accession>
<protein>
    <recommendedName>
        <fullName evidence="3">DUF676 domain-containing protein</fullName>
    </recommendedName>
</protein>
<dbReference type="OMA" id="LECQPLM"/>
<dbReference type="EMBL" id="LDAU01000090">
    <property type="protein sequence ID" value="KRX07031.1"/>
    <property type="molecule type" value="Genomic_DNA"/>
</dbReference>
<organism evidence="4 5">
    <name type="scientific">Pseudocohnilembus persalinus</name>
    <name type="common">Ciliate</name>
    <dbReference type="NCBI Taxonomy" id="266149"/>
    <lineage>
        <taxon>Eukaryota</taxon>
        <taxon>Sar</taxon>
        <taxon>Alveolata</taxon>
        <taxon>Ciliophora</taxon>
        <taxon>Intramacronucleata</taxon>
        <taxon>Oligohymenophorea</taxon>
        <taxon>Scuticociliatia</taxon>
        <taxon>Philasterida</taxon>
        <taxon>Pseudocohnilembidae</taxon>
        <taxon>Pseudocohnilembus</taxon>
    </lineage>
</organism>
<feature type="domain" description="DUF676" evidence="3">
    <location>
        <begin position="393"/>
        <end position="575"/>
    </location>
</feature>
<evidence type="ECO:0000313" key="4">
    <source>
        <dbReference type="EMBL" id="KRX07031.1"/>
    </source>
</evidence>
<feature type="region of interest" description="Disordered" evidence="2">
    <location>
        <begin position="362"/>
        <end position="382"/>
    </location>
</feature>
<feature type="compositionally biased region" description="Acidic residues" evidence="2">
    <location>
        <begin position="373"/>
        <end position="382"/>
    </location>
</feature>
<proteinExistence type="inferred from homology"/>
<dbReference type="PANTHER" id="PTHR12482">
    <property type="entry name" value="LIPASE ROG1-RELATED-RELATED"/>
    <property type="match status" value="1"/>
</dbReference>
<name>A0A0V0QXM6_PSEPJ</name>
<dbReference type="OrthoDB" id="273452at2759"/>
<dbReference type="Pfam" id="PF05057">
    <property type="entry name" value="DUF676"/>
    <property type="match status" value="1"/>
</dbReference>
<dbReference type="InterPro" id="IPR022122">
    <property type="entry name" value="DUF3657"/>
</dbReference>